<dbReference type="RefSeq" id="WP_013195530.1">
    <property type="nucleotide sequence ID" value="NC_014253.1"/>
</dbReference>
<dbReference type="HOGENOM" id="CLU_037958_0_0_2"/>
<dbReference type="GeneID" id="9347799"/>
<feature type="domain" description="4Fe-4S ferredoxin-type" evidence="6">
    <location>
        <begin position="5"/>
        <end position="34"/>
    </location>
</feature>
<protein>
    <submittedName>
        <fullName evidence="7">Coenzyme F420 hydrogenase/dehydrogenase beta subunit domain protein</fullName>
    </submittedName>
</protein>
<dbReference type="InterPro" id="IPR007516">
    <property type="entry name" value="Co_F420_Hydgase/DH_bsu_N"/>
</dbReference>
<dbReference type="InterPro" id="IPR054922">
    <property type="entry name" value="FPO_su_F"/>
</dbReference>
<dbReference type="InterPro" id="IPR017900">
    <property type="entry name" value="4Fe4S_Fe_S_CS"/>
</dbReference>
<gene>
    <name evidence="7" type="ordered locus">Metev_2138</name>
</gene>
<evidence type="ECO:0000313" key="8">
    <source>
        <dbReference type="Proteomes" id="UP000000391"/>
    </source>
</evidence>
<evidence type="ECO:0000256" key="3">
    <source>
        <dbReference type="ARBA" id="ARBA00023002"/>
    </source>
</evidence>
<dbReference type="InterPro" id="IPR007525">
    <property type="entry name" value="FrhB_FdhB_C"/>
</dbReference>
<reference evidence="7 8" key="1">
    <citation type="submission" date="2010-06" db="EMBL/GenBank/DDBJ databases">
        <title>Complete sequence chromosome of Methanohalobium evestigatum Z-7303.</title>
        <authorList>
            <consortium name="US DOE Joint Genome Institute"/>
            <person name="Lucas S."/>
            <person name="Copeland A."/>
            <person name="Lapidus A."/>
            <person name="Cheng J.-F."/>
            <person name="Bruce D."/>
            <person name="Goodwin L."/>
            <person name="Pitluck S."/>
            <person name="Saunders E."/>
            <person name="Detter J.C."/>
            <person name="Han C."/>
            <person name="Tapia R."/>
            <person name="Land M."/>
            <person name="Hauser L."/>
            <person name="Kyrpides N."/>
            <person name="Mikhailova N."/>
            <person name="Sieprawska-Lupa M."/>
            <person name="Whitman W.B."/>
            <person name="Anderson I."/>
            <person name="Woyke T."/>
        </authorList>
    </citation>
    <scope>NUCLEOTIDE SEQUENCE [LARGE SCALE GENOMIC DNA]</scope>
    <source>
        <strain evidence="8">ATCC BAA-1072 / DSM 3721 / NBRC 107634 / OCM 161 / Z-7303</strain>
    </source>
</reference>
<dbReference type="Pfam" id="PF04422">
    <property type="entry name" value="FrhB_FdhB_N"/>
    <property type="match status" value="1"/>
</dbReference>
<evidence type="ECO:0000256" key="5">
    <source>
        <dbReference type="ARBA" id="ARBA00023014"/>
    </source>
</evidence>
<dbReference type="InterPro" id="IPR017896">
    <property type="entry name" value="4Fe4S_Fe-S-bd"/>
</dbReference>
<dbReference type="Gene3D" id="3.10.450.750">
    <property type="match status" value="1"/>
</dbReference>
<dbReference type="SUPFAM" id="SSF54862">
    <property type="entry name" value="4Fe-4S ferredoxins"/>
    <property type="match status" value="1"/>
</dbReference>
<dbReference type="NCBIfam" id="NF040616">
    <property type="entry name" value="F420_dehyd_FpoF"/>
    <property type="match status" value="1"/>
</dbReference>
<accession>D7EAG6</accession>
<dbReference type="PANTHER" id="PTHR31332:SF6">
    <property type="entry name" value="FORMATE DEHYDROGENASE SUBUNIT BETA"/>
    <property type="match status" value="1"/>
</dbReference>
<dbReference type="STRING" id="644295.Metev_2138"/>
<evidence type="ECO:0000313" key="7">
    <source>
        <dbReference type="EMBL" id="ADI74965.1"/>
    </source>
</evidence>
<dbReference type="GO" id="GO:0051536">
    <property type="term" value="F:iron-sulfur cluster binding"/>
    <property type="evidence" value="ECO:0007669"/>
    <property type="project" value="UniProtKB-KW"/>
</dbReference>
<dbReference type="Gene3D" id="3.30.70.20">
    <property type="match status" value="1"/>
</dbReference>
<dbReference type="EMBL" id="CP002069">
    <property type="protein sequence ID" value="ADI74965.1"/>
    <property type="molecule type" value="Genomic_DNA"/>
</dbReference>
<dbReference type="GO" id="GO:0046872">
    <property type="term" value="F:metal ion binding"/>
    <property type="evidence" value="ECO:0007669"/>
    <property type="project" value="UniProtKB-KW"/>
</dbReference>
<dbReference type="PANTHER" id="PTHR31332">
    <property type="entry name" value="7-HYDROXYMETHYL CHLOROPHYLL A REDUCTASE, CHLOROPLASTIC"/>
    <property type="match status" value="1"/>
</dbReference>
<name>D7EAG6_METEZ</name>
<dbReference type="KEGG" id="mev:Metev_2138"/>
<dbReference type="Pfam" id="PF12838">
    <property type="entry name" value="Fer4_7"/>
    <property type="match status" value="1"/>
</dbReference>
<evidence type="ECO:0000256" key="4">
    <source>
        <dbReference type="ARBA" id="ARBA00023004"/>
    </source>
</evidence>
<dbReference type="AlphaFoldDB" id="D7EAG6"/>
<dbReference type="OrthoDB" id="37898at2157"/>
<dbReference type="GO" id="GO:0052592">
    <property type="term" value="F:oxidoreductase activity, acting on CH or CH2 groups, with an iron-sulfur protein as acceptor"/>
    <property type="evidence" value="ECO:0007669"/>
    <property type="project" value="TreeGrafter"/>
</dbReference>
<dbReference type="PROSITE" id="PS51379">
    <property type="entry name" value="4FE4S_FER_2"/>
    <property type="match status" value="1"/>
</dbReference>
<organism evidence="7 8">
    <name type="scientific">Methanohalobium evestigatum (strain ATCC BAA-1072 / DSM 3721 / NBRC 107634 / OCM 161 / Z-7303)</name>
    <dbReference type="NCBI Taxonomy" id="644295"/>
    <lineage>
        <taxon>Archaea</taxon>
        <taxon>Methanobacteriati</taxon>
        <taxon>Methanobacteriota</taxon>
        <taxon>Stenosarchaea group</taxon>
        <taxon>Methanomicrobia</taxon>
        <taxon>Methanosarcinales</taxon>
        <taxon>Methanosarcinaceae</taxon>
        <taxon>Methanohalobium</taxon>
    </lineage>
</organism>
<comment type="cofactor">
    <cofactor evidence="1">
        <name>FAD</name>
        <dbReference type="ChEBI" id="CHEBI:57692"/>
    </cofactor>
</comment>
<keyword evidence="8" id="KW-1185">Reference proteome</keyword>
<evidence type="ECO:0000256" key="2">
    <source>
        <dbReference type="ARBA" id="ARBA00022723"/>
    </source>
</evidence>
<keyword evidence="2" id="KW-0479">Metal-binding</keyword>
<dbReference type="InterPro" id="IPR045220">
    <property type="entry name" value="FRHB/FDHB/HCAR-like"/>
</dbReference>
<sequence>MHPKILDVIENDVCTACGACAAVCPVGAITIDKKAQIRDPNNLELYEKGAAPSVCEDCYACGNVCPVIHGYVEDELYNVKQFFGARSSIPGQDGGVTSAILKSLLDKGEIDCVVGITRNENWETELVLMTEPSQVDQTAGTKYTYDSVISALREPFKDYDRIAVVGVPCQAHGARLIFENINDKIAVIIGLFCMESFHHETMLNDIIPKVLGLDIEQVVKMDFAKGKFWAYTKDGEGHSVKIPTVAEYARNPCHNCCDYTAVHADISIGSVGAPDGWNSVLIRTDIGEKYFKKASKDLEIMENPEPGMDLIKKLLNMKHEKNEPHYLEACEKFSFEAGGIK</sequence>
<keyword evidence="4" id="KW-0408">Iron</keyword>
<keyword evidence="3" id="KW-0560">Oxidoreductase</keyword>
<dbReference type="Pfam" id="PF04432">
    <property type="entry name" value="FrhB_FdhB_C"/>
    <property type="match status" value="1"/>
</dbReference>
<dbReference type="Proteomes" id="UP000000391">
    <property type="component" value="Chromosome"/>
</dbReference>
<evidence type="ECO:0000259" key="6">
    <source>
        <dbReference type="PROSITE" id="PS51379"/>
    </source>
</evidence>
<dbReference type="NCBIfam" id="NF006808">
    <property type="entry name" value="PRK09326.1"/>
    <property type="match status" value="1"/>
</dbReference>
<evidence type="ECO:0000256" key="1">
    <source>
        <dbReference type="ARBA" id="ARBA00001974"/>
    </source>
</evidence>
<dbReference type="PROSITE" id="PS00198">
    <property type="entry name" value="4FE4S_FER_1"/>
    <property type="match status" value="2"/>
</dbReference>
<proteinExistence type="predicted"/>
<keyword evidence="5" id="KW-0411">Iron-sulfur</keyword>